<evidence type="ECO:0000256" key="6">
    <source>
        <dbReference type="PROSITE-ProRule" id="PRU10141"/>
    </source>
</evidence>
<dbReference type="PROSITE" id="PS50011">
    <property type="entry name" value="PROTEIN_KINASE_DOM"/>
    <property type="match status" value="1"/>
</dbReference>
<dbReference type="Proteomes" id="UP001057375">
    <property type="component" value="Unassembled WGS sequence"/>
</dbReference>
<keyword evidence="4" id="KW-0418">Kinase</keyword>
<organism evidence="10 11">
    <name type="scientific">Aduncisulcus paluster</name>
    <dbReference type="NCBI Taxonomy" id="2918883"/>
    <lineage>
        <taxon>Eukaryota</taxon>
        <taxon>Metamonada</taxon>
        <taxon>Carpediemonas-like organisms</taxon>
        <taxon>Aduncisulcus</taxon>
    </lineage>
</organism>
<feature type="transmembrane region" description="Helical" evidence="8">
    <location>
        <begin position="169"/>
        <end position="187"/>
    </location>
</feature>
<evidence type="ECO:0000256" key="1">
    <source>
        <dbReference type="ARBA" id="ARBA00010886"/>
    </source>
</evidence>
<evidence type="ECO:0000256" key="5">
    <source>
        <dbReference type="ARBA" id="ARBA00022840"/>
    </source>
</evidence>
<keyword evidence="11" id="KW-1185">Reference proteome</keyword>
<dbReference type="Pfam" id="PF00069">
    <property type="entry name" value="Pkinase"/>
    <property type="match status" value="1"/>
</dbReference>
<gene>
    <name evidence="10" type="ORF">ADUPG1_011953</name>
</gene>
<feature type="transmembrane region" description="Helical" evidence="8">
    <location>
        <begin position="343"/>
        <end position="363"/>
    </location>
</feature>
<keyword evidence="8" id="KW-0812">Transmembrane</keyword>
<feature type="transmembrane region" description="Helical" evidence="8">
    <location>
        <begin position="199"/>
        <end position="227"/>
    </location>
</feature>
<feature type="region of interest" description="Disordered" evidence="7">
    <location>
        <begin position="511"/>
        <end position="531"/>
    </location>
</feature>
<dbReference type="PANTHER" id="PTHR43671:SF106">
    <property type="entry name" value="NIMA-LIKE KINASE"/>
    <property type="match status" value="1"/>
</dbReference>
<dbReference type="PROSITE" id="PS00107">
    <property type="entry name" value="PROTEIN_KINASE_ATP"/>
    <property type="match status" value="1"/>
</dbReference>
<dbReference type="SUPFAM" id="SSF56112">
    <property type="entry name" value="Protein kinase-like (PK-like)"/>
    <property type="match status" value="1"/>
</dbReference>
<keyword evidence="2" id="KW-0808">Transferase</keyword>
<dbReference type="EMBL" id="BQXS01012329">
    <property type="protein sequence ID" value="GKT21619.1"/>
    <property type="molecule type" value="Genomic_DNA"/>
</dbReference>
<feature type="transmembrane region" description="Helical" evidence="8">
    <location>
        <begin position="23"/>
        <end position="44"/>
    </location>
</feature>
<feature type="transmembrane region" description="Helical" evidence="8">
    <location>
        <begin position="400"/>
        <end position="421"/>
    </location>
</feature>
<feature type="transmembrane region" description="Helical" evidence="8">
    <location>
        <begin position="303"/>
        <end position="322"/>
    </location>
</feature>
<feature type="transmembrane region" description="Helical" evidence="8">
    <location>
        <begin position="80"/>
        <end position="99"/>
    </location>
</feature>
<sequence>MFTAVSLCVRYGHPLTKTEKLKLVNLFALIICGLVFIIGIVLGLNDSEMNIMSLIAGVYPSIYLSIYIKGKLWVSNKRYVVLFISEIISIVGFIVVGFYTPGLVWWSTLLFVLFFLLFVNAIIGTVCVHSVASISKCGTSLSVPAIFVNICLMSISIGLFAVFLEWSALVGFIFFLGLVVFSTAGHLKGFERAHEFIPLPWFTGPLTFICVLAWFPLLLAGIVWQVFMSSTLSFYATALFALGVYAFMFILGGWKEWSDKLMSYDNNTKNLTKFLSPLTSFQFLMVSISFTFFGWIVGASDSFYFVGLAIFIPFLVIFGIFAHHKWDLFRDSSYTGSHFFVPNIFFGILSIVGICASILFFFVDAAYPYHILCALVGELALPMLVFTVCHIAFNPQPIRLLDAFSLLLSGCLGSCLCAFILKKDISSSLFFILLGVSVVLLVCSIICLIFYISKSTPSKSLLNGVVNIVPTRSNVGVFQKVKRKGEDDRIKTERREKKLAEKKRRLKEIETEEKDRRGKADANKKKMEEKLKEREKEVESEEKFRKYRVFDINPKYIKVCYETLGSGGFGSIHEGKYKKLHVVIKKVKKTAIPLLEEKEELYYQWKIYKAFQHQFCPVPVPYGRYFDEEEDRLCLVMEYCKGGSIWDIFQGGNSMYDAPDIGTEDGALQAVSICSGMICSTGIIIQEMKKFRHLDLKPENFFIRRKGKYGEVIVGDLGFAKVESTLSRSTNAKQATRVSSADREESYCSDAESGAKNKNCAQGDPHYWPLEICENLSNPTKLILSRCDSYALGLCIYYVFSSGNLAFSYPTSPLNEKSPEFMDQVKKMIRLREEALPKLEDTVHYKTLKASKCEKKREIVDIFLRIYNGLTTNEYSNRMKIATYLKKRKKYNEKKDGEKKDEDKDESEKDLKKELKKKKEKKKEKEEDTAYSLIQSISKYIPKFKLFSEEKKVEDSKLHSVIP</sequence>
<reference evidence="10" key="1">
    <citation type="submission" date="2022-03" db="EMBL/GenBank/DDBJ databases">
        <title>Draft genome sequence of Aduncisulcus paluster, a free-living microaerophilic Fornicata.</title>
        <authorList>
            <person name="Yuyama I."/>
            <person name="Kume K."/>
            <person name="Tamura T."/>
            <person name="Inagaki Y."/>
            <person name="Hashimoto T."/>
        </authorList>
    </citation>
    <scope>NUCLEOTIDE SEQUENCE</scope>
    <source>
        <strain evidence="10">NY0171</strain>
    </source>
</reference>
<proteinExistence type="inferred from homology"/>
<comment type="similarity">
    <text evidence="1">Belongs to the protein kinase superfamily. NEK Ser/Thr protein kinase family. NIMA subfamily.</text>
</comment>
<feature type="transmembrane region" description="Helical" evidence="8">
    <location>
        <begin position="105"/>
        <end position="129"/>
    </location>
</feature>
<dbReference type="InterPro" id="IPR011009">
    <property type="entry name" value="Kinase-like_dom_sf"/>
</dbReference>
<dbReference type="InterPro" id="IPR000719">
    <property type="entry name" value="Prot_kinase_dom"/>
</dbReference>
<evidence type="ECO:0000313" key="11">
    <source>
        <dbReference type="Proteomes" id="UP001057375"/>
    </source>
</evidence>
<evidence type="ECO:0000313" key="10">
    <source>
        <dbReference type="EMBL" id="GKT21619.1"/>
    </source>
</evidence>
<feature type="transmembrane region" description="Helical" evidence="8">
    <location>
        <begin position="233"/>
        <end position="254"/>
    </location>
</feature>
<feature type="domain" description="Protein kinase" evidence="9">
    <location>
        <begin position="558"/>
        <end position="892"/>
    </location>
</feature>
<feature type="transmembrane region" description="Helical" evidence="8">
    <location>
        <begin position="50"/>
        <end position="68"/>
    </location>
</feature>
<protein>
    <recommendedName>
        <fullName evidence="9">Protein kinase domain-containing protein</fullName>
    </recommendedName>
</protein>
<feature type="transmembrane region" description="Helical" evidence="8">
    <location>
        <begin position="369"/>
        <end position="393"/>
    </location>
</feature>
<feature type="compositionally biased region" description="Basic and acidic residues" evidence="7">
    <location>
        <begin position="893"/>
        <end position="913"/>
    </location>
</feature>
<dbReference type="Gene3D" id="3.30.200.20">
    <property type="entry name" value="Phosphorylase Kinase, domain 1"/>
    <property type="match status" value="1"/>
</dbReference>
<dbReference type="PROSITE" id="PS00108">
    <property type="entry name" value="PROTEIN_KINASE_ST"/>
    <property type="match status" value="1"/>
</dbReference>
<dbReference type="InterPro" id="IPR008271">
    <property type="entry name" value="Ser/Thr_kinase_AS"/>
</dbReference>
<comment type="caution">
    <text evidence="10">The sequence shown here is derived from an EMBL/GenBank/DDBJ whole genome shotgun (WGS) entry which is preliminary data.</text>
</comment>
<feature type="region of interest" description="Disordered" evidence="7">
    <location>
        <begin position="892"/>
        <end position="929"/>
    </location>
</feature>
<evidence type="ECO:0000256" key="8">
    <source>
        <dbReference type="SAM" id="Phobius"/>
    </source>
</evidence>
<keyword evidence="5 6" id="KW-0067">ATP-binding</keyword>
<name>A0ABQ5K1X7_9EUKA</name>
<feature type="binding site" evidence="6">
    <location>
        <position position="586"/>
    </location>
    <ligand>
        <name>ATP</name>
        <dbReference type="ChEBI" id="CHEBI:30616"/>
    </ligand>
</feature>
<dbReference type="InterPro" id="IPR017441">
    <property type="entry name" value="Protein_kinase_ATP_BS"/>
</dbReference>
<accession>A0ABQ5K1X7</accession>
<feature type="transmembrane region" description="Helical" evidence="8">
    <location>
        <begin position="427"/>
        <end position="452"/>
    </location>
</feature>
<feature type="transmembrane region" description="Helical" evidence="8">
    <location>
        <begin position="274"/>
        <end position="297"/>
    </location>
</feature>
<evidence type="ECO:0000256" key="2">
    <source>
        <dbReference type="ARBA" id="ARBA00022679"/>
    </source>
</evidence>
<evidence type="ECO:0000256" key="3">
    <source>
        <dbReference type="ARBA" id="ARBA00022741"/>
    </source>
</evidence>
<dbReference type="Gene3D" id="1.10.510.10">
    <property type="entry name" value="Transferase(Phosphotransferase) domain 1"/>
    <property type="match status" value="1"/>
</dbReference>
<keyword evidence="3 6" id="KW-0547">Nucleotide-binding</keyword>
<dbReference type="InterPro" id="IPR050660">
    <property type="entry name" value="NEK_Ser/Thr_kinase"/>
</dbReference>
<keyword evidence="8" id="KW-1133">Transmembrane helix</keyword>
<evidence type="ECO:0000256" key="4">
    <source>
        <dbReference type="ARBA" id="ARBA00022777"/>
    </source>
</evidence>
<dbReference type="SMART" id="SM00220">
    <property type="entry name" value="S_TKc"/>
    <property type="match status" value="1"/>
</dbReference>
<dbReference type="PANTHER" id="PTHR43671">
    <property type="entry name" value="SERINE/THREONINE-PROTEIN KINASE NEK"/>
    <property type="match status" value="1"/>
</dbReference>
<keyword evidence="8" id="KW-0472">Membrane</keyword>
<evidence type="ECO:0000259" key="9">
    <source>
        <dbReference type="PROSITE" id="PS50011"/>
    </source>
</evidence>
<evidence type="ECO:0000256" key="7">
    <source>
        <dbReference type="SAM" id="MobiDB-lite"/>
    </source>
</evidence>